<organism evidence="1">
    <name type="scientific">Apis cerana</name>
    <name type="common">Indian honeybee</name>
    <dbReference type="NCBI Taxonomy" id="7461"/>
    <lineage>
        <taxon>Eukaryota</taxon>
        <taxon>Metazoa</taxon>
        <taxon>Ecdysozoa</taxon>
        <taxon>Arthropoda</taxon>
        <taxon>Hexapoda</taxon>
        <taxon>Insecta</taxon>
        <taxon>Pterygota</taxon>
        <taxon>Neoptera</taxon>
        <taxon>Endopterygota</taxon>
        <taxon>Hymenoptera</taxon>
        <taxon>Apocrita</taxon>
        <taxon>Aculeata</taxon>
        <taxon>Apoidea</taxon>
        <taxon>Anthophila</taxon>
        <taxon>Apidae</taxon>
        <taxon>Apis</taxon>
    </lineage>
</organism>
<reference evidence="1" key="1">
    <citation type="submission" date="2011-11" db="EMBL/GenBank/DDBJ databases">
        <title>Decoding the brain transcriptome of the Eastern honeybee (Apis cerana) based on pyrosequencing.</title>
        <authorList>
            <person name="Sun L."/>
            <person name="Zheng H."/>
            <person name="Wang Y."/>
            <person name="Xie X."/>
            <person name="Zhu Y."/>
            <person name="Gu W."/>
            <person name="Wang S."/>
        </authorList>
    </citation>
    <scope>NUCLEOTIDE SEQUENCE</scope>
    <source>
        <tissue evidence="1">Brain</tissue>
    </source>
</reference>
<proteinExistence type="evidence at transcript level"/>
<dbReference type="AlphaFoldDB" id="V9IGY5"/>
<dbReference type="EMBL" id="JR047113">
    <property type="protein sequence ID" value="AEY60330.1"/>
    <property type="molecule type" value="mRNA"/>
</dbReference>
<gene>
    <name evidence="1" type="ORF">ACCB08334</name>
</gene>
<accession>V9IGY5</accession>
<protein>
    <submittedName>
        <fullName evidence="1">Uncharacterized protein</fullName>
    </submittedName>
</protein>
<name>V9IGY5_APICE</name>
<evidence type="ECO:0000313" key="1">
    <source>
        <dbReference type="EMBL" id="AEY60330.1"/>
    </source>
</evidence>
<sequence length="46" mass="5199">MSVGAGRVDSPSPQDIRLLHDLVEDLTKEQEEKIRPRAEQVSHFSP</sequence>